<dbReference type="AlphaFoldDB" id="A0A1H9LAP2"/>
<feature type="region of interest" description="Disordered" evidence="1">
    <location>
        <begin position="157"/>
        <end position="183"/>
    </location>
</feature>
<evidence type="ECO:0000256" key="1">
    <source>
        <dbReference type="SAM" id="MobiDB-lite"/>
    </source>
</evidence>
<name>A0A1H9LAP2_9BACT</name>
<keyword evidence="2" id="KW-0732">Signal</keyword>
<dbReference type="RefSeq" id="WP_090171508.1">
    <property type="nucleotide sequence ID" value="NZ_FOFB01000023.1"/>
</dbReference>
<dbReference type="STRING" id="478744.SAMN05444359_12371"/>
<reference evidence="4" key="1">
    <citation type="submission" date="2016-10" db="EMBL/GenBank/DDBJ databases">
        <authorList>
            <person name="Varghese N."/>
            <person name="Submissions S."/>
        </authorList>
    </citation>
    <scope>NUCLEOTIDE SEQUENCE [LARGE SCALE GENOMIC DNA]</scope>
    <source>
        <strain evidence="4">DSM 24740</strain>
    </source>
</reference>
<evidence type="ECO:0000256" key="2">
    <source>
        <dbReference type="SAM" id="SignalP"/>
    </source>
</evidence>
<sequence>MRLRRLLFLLPFLLMTVSLSAQDVHYTLHNYAPLWLNPANTGSFAGSIRVGGIYRGQWFSVPGAGINSPTAYADAPLAFGFRKQDWVGVGFSLVSDNAGDFDLSSTFFGLSAAYHLALDKKRQNVLTIGAQYGSTSYGFSPEGVPIQQFNIDPELSGGGEFGGGNTGQSEFTDMSGVGGNNNNNNDNYNDLNLGFKLKILMDPKKDNVFEAGISLLHLTQPDRTALATRAVMPGDTMPNGEPNVPVGVDPDARDRRRTLHAHARLDMEMSEKWRFQPTLFYQTSASNSSVSVQAWGRRQLKNDMGLRLGLGYRTADAAKVLFGIDAGQLRAALAYDITLSQARNVNSYQGAFELSAAYIFNIYKKPTVKPTILCPDI</sequence>
<evidence type="ECO:0000313" key="3">
    <source>
        <dbReference type="EMBL" id="SER08289.1"/>
    </source>
</evidence>
<proteinExistence type="predicted"/>
<feature type="compositionally biased region" description="Gly residues" evidence="1">
    <location>
        <begin position="157"/>
        <end position="166"/>
    </location>
</feature>
<dbReference type="NCBIfam" id="TIGR03519">
    <property type="entry name" value="T9SS_PorP_fam"/>
    <property type="match status" value="1"/>
</dbReference>
<dbReference type="InterPro" id="IPR019861">
    <property type="entry name" value="PorP/SprF_Bacteroidetes"/>
</dbReference>
<dbReference type="OrthoDB" id="1490808at2"/>
<accession>A0A1H9LAP2</accession>
<dbReference type="Pfam" id="PF11751">
    <property type="entry name" value="PorP_SprF"/>
    <property type="match status" value="1"/>
</dbReference>
<evidence type="ECO:0000313" key="4">
    <source>
        <dbReference type="Proteomes" id="UP000199021"/>
    </source>
</evidence>
<dbReference type="Proteomes" id="UP000199021">
    <property type="component" value="Unassembled WGS sequence"/>
</dbReference>
<dbReference type="EMBL" id="FOFB01000023">
    <property type="protein sequence ID" value="SER08289.1"/>
    <property type="molecule type" value="Genomic_DNA"/>
</dbReference>
<dbReference type="InParanoid" id="A0A1H9LAP2"/>
<organism evidence="3 4">
    <name type="scientific">Neolewinella agarilytica</name>
    <dbReference type="NCBI Taxonomy" id="478744"/>
    <lineage>
        <taxon>Bacteria</taxon>
        <taxon>Pseudomonadati</taxon>
        <taxon>Bacteroidota</taxon>
        <taxon>Saprospiria</taxon>
        <taxon>Saprospirales</taxon>
        <taxon>Lewinellaceae</taxon>
        <taxon>Neolewinella</taxon>
    </lineage>
</organism>
<gene>
    <name evidence="3" type="ORF">SAMN05444359_12371</name>
</gene>
<feature type="signal peptide" evidence="2">
    <location>
        <begin position="1"/>
        <end position="21"/>
    </location>
</feature>
<keyword evidence="4" id="KW-1185">Reference proteome</keyword>
<feature type="chain" id="PRO_5011480564" evidence="2">
    <location>
        <begin position="22"/>
        <end position="377"/>
    </location>
</feature>
<protein>
    <submittedName>
        <fullName evidence="3">Type IX secretion system membrane protein, PorP/SprF family</fullName>
    </submittedName>
</protein>